<dbReference type="HOGENOM" id="CLU_595597_0_0_9"/>
<feature type="domain" description="SLH" evidence="5">
    <location>
        <begin position="41"/>
        <end position="104"/>
    </location>
</feature>
<dbReference type="Pfam" id="PF13205">
    <property type="entry name" value="Big_5"/>
    <property type="match status" value="2"/>
</dbReference>
<evidence type="ECO:0000313" key="7">
    <source>
        <dbReference type="Proteomes" id="UP000006556"/>
    </source>
</evidence>
<dbReference type="InterPro" id="IPR001119">
    <property type="entry name" value="SLH_dom"/>
</dbReference>
<keyword evidence="1 4" id="KW-0732">Signal</keyword>
<name>A5D5W7_PELTS</name>
<dbReference type="PANTHER" id="PTHR43308">
    <property type="entry name" value="OUTER MEMBRANE PROTEIN ALPHA-RELATED"/>
    <property type="match status" value="1"/>
</dbReference>
<dbReference type="PANTHER" id="PTHR43308:SF5">
    <property type="entry name" value="S-LAYER PROTEIN _ PEPTIDOGLYCAN ENDO-BETA-N-ACETYLGLUCOSAMINIDASE"/>
    <property type="match status" value="1"/>
</dbReference>
<feature type="chain" id="PRO_5002680866" evidence="4">
    <location>
        <begin position="26"/>
        <end position="459"/>
    </location>
</feature>
<evidence type="ECO:0000256" key="3">
    <source>
        <dbReference type="SAM" id="MobiDB-lite"/>
    </source>
</evidence>
<protein>
    <submittedName>
        <fullName evidence="6">Hypothetical membrane protein</fullName>
    </submittedName>
</protein>
<gene>
    <name evidence="6" type="ordered locus">PTH_0186</name>
</gene>
<feature type="signal peptide" evidence="4">
    <location>
        <begin position="1"/>
        <end position="25"/>
    </location>
</feature>
<evidence type="ECO:0000256" key="2">
    <source>
        <dbReference type="ARBA" id="ARBA00022737"/>
    </source>
</evidence>
<evidence type="ECO:0000259" key="5">
    <source>
        <dbReference type="PROSITE" id="PS51272"/>
    </source>
</evidence>
<dbReference type="InterPro" id="IPR032812">
    <property type="entry name" value="SbsA_Ig"/>
</dbReference>
<feature type="region of interest" description="Disordered" evidence="3">
    <location>
        <begin position="219"/>
        <end position="249"/>
    </location>
</feature>
<reference evidence="7" key="1">
    <citation type="journal article" date="2008" name="Genome Res.">
        <title>The genome of Pelotomaculum thermopropionicum reveals niche-associated evolution in anaerobic microbiota.</title>
        <authorList>
            <person name="Kosaka T."/>
            <person name="Kato S."/>
            <person name="Shimoyama T."/>
            <person name="Ishii S."/>
            <person name="Abe T."/>
            <person name="Watanabe K."/>
        </authorList>
    </citation>
    <scope>NUCLEOTIDE SEQUENCE [LARGE SCALE GENOMIC DNA]</scope>
    <source>
        <strain evidence="7">DSM 13744 / JCM 10971 / SI</strain>
    </source>
</reference>
<evidence type="ECO:0000313" key="6">
    <source>
        <dbReference type="EMBL" id="BAF58367.1"/>
    </source>
</evidence>
<keyword evidence="2" id="KW-0677">Repeat</keyword>
<dbReference type="AlphaFoldDB" id="A5D5W7"/>
<sequence>MFRKGFIALLLTVVLVLGTAAASQAAPGKKANWKFKFHGARKAVQLTDIQSHWAAQPIQTLFSYGIITGYSDLTFRPNIPVTKYEAIMMIARASGFDGTSEADLAWDGVPEWMAACLDFAVSEGILTEEEAEYLNGWAPAKRYEVAVWAARAMGLEPDGRFSFQDLGEIPSFARPYVGGMFKCGYMIGYPGNFFQPNKPVTRAEMAVVIYRIMMEDTIDGEDRDDQGGSDTGGEPAVKSLEPADGSGGVDVETAELTVRFNVAVEAVEDLESVREGITVRNLTDGEVVEVDDVSIAGDTLTIELGEPLENGKTYRVTIDGGLIEAEESGANFGGIGSGRWEFSTGGDFKIVGLNPADGADDVDGEDTAVLKAEFSGDIRVIPGKTLLDAVKVYNLSDDEDVDVDMVEIDGDTLVITLEDPLESGDTFEVTIEGGYLEEEDTGRNFEGLEGGEWRFTTAG</sequence>
<dbReference type="STRING" id="370438.PTH_0186"/>
<dbReference type="InterPro" id="IPR051465">
    <property type="entry name" value="Cell_Envelope_Struct_Comp"/>
</dbReference>
<dbReference type="Proteomes" id="UP000006556">
    <property type="component" value="Chromosome"/>
</dbReference>
<dbReference type="EMBL" id="AP009389">
    <property type="protein sequence ID" value="BAF58367.1"/>
    <property type="molecule type" value="Genomic_DNA"/>
</dbReference>
<evidence type="ECO:0000256" key="1">
    <source>
        <dbReference type="ARBA" id="ARBA00022729"/>
    </source>
</evidence>
<organism evidence="6 7">
    <name type="scientific">Pelotomaculum thermopropionicum (strain DSM 13744 / JCM 10971 / SI)</name>
    <dbReference type="NCBI Taxonomy" id="370438"/>
    <lineage>
        <taxon>Bacteria</taxon>
        <taxon>Bacillati</taxon>
        <taxon>Bacillota</taxon>
        <taxon>Clostridia</taxon>
        <taxon>Eubacteriales</taxon>
        <taxon>Desulfotomaculaceae</taxon>
        <taxon>Pelotomaculum</taxon>
    </lineage>
</organism>
<accession>A5D5W7</accession>
<feature type="domain" description="SLH" evidence="5">
    <location>
        <begin position="160"/>
        <end position="223"/>
    </location>
</feature>
<proteinExistence type="predicted"/>
<dbReference type="Pfam" id="PF00395">
    <property type="entry name" value="SLH"/>
    <property type="match status" value="2"/>
</dbReference>
<dbReference type="eggNOG" id="COG4632">
    <property type="taxonomic scope" value="Bacteria"/>
</dbReference>
<dbReference type="KEGG" id="pth:PTH_0186"/>
<keyword evidence="7" id="KW-1185">Reference proteome</keyword>
<evidence type="ECO:0000256" key="4">
    <source>
        <dbReference type="SAM" id="SignalP"/>
    </source>
</evidence>
<dbReference type="PROSITE" id="PS51272">
    <property type="entry name" value="SLH"/>
    <property type="match status" value="2"/>
</dbReference>